<feature type="domain" description="Aminodeoxyfutalosine deaminase/Imidazolonepropionase-like composite" evidence="6">
    <location>
        <begin position="28"/>
        <end position="52"/>
    </location>
</feature>
<sequence>MPQLTQTLLLPRWLLTMKPGEDTLEHHALLIDGERIAAIGPRETLLAQYPQAERVELPEQILIPGLINGHAHSAMTLLRGVADDVPLMDWLQNHIWPLEKKWVSEAWTYLGSKLAAAEGLRSGTTYINDMYFFPTAMARAAIDTGVRAAVSMNVIDFPTGYASGPDDYIAKGVAAYEQYKGEALLDWTSAPHAPYTVSDETFIKLRNLAEKLDIQMHCHIHETAGEVSDGIKAHGVRPIARLDKLGLFSERMIAVHMVHLDEAEIELMAQKGVHLVHNPNSNLKLASGVMPLKALETAGVNTILGTDGAASNNRLDMFGEIRSAALLAKGITGDPTVASARTALEMATIRAAKAMGRGDDLGSLEVGKLADVVAVSLDSLECQPVYNAAAQLVYVAGREHVSNVWVGGRQLLRDRQLTAMDVPALLGEVRDVVACMQQG</sequence>
<dbReference type="RefSeq" id="WP_233373194.1">
    <property type="nucleotide sequence ID" value="NZ_JAJTWU010000006.1"/>
</dbReference>
<dbReference type="InterPro" id="IPR006680">
    <property type="entry name" value="Amidohydro-rel"/>
</dbReference>
<dbReference type="InterPro" id="IPR032466">
    <property type="entry name" value="Metal_Hydrolase"/>
</dbReference>
<name>A0ABS8XXZ4_9BURK</name>
<keyword evidence="8" id="KW-1185">Reference proteome</keyword>
<keyword evidence="4" id="KW-0862">Zinc</keyword>
<comment type="similarity">
    <text evidence="1">Belongs to the metallo-dependent hydrolases superfamily. ATZ/TRZ family.</text>
</comment>
<dbReference type="InterPro" id="IPR054418">
    <property type="entry name" value="MQNX/HUTI_composite_N"/>
</dbReference>
<dbReference type="Pfam" id="PF01979">
    <property type="entry name" value="Amidohydro_1"/>
    <property type="match status" value="1"/>
</dbReference>
<dbReference type="SUPFAM" id="SSF51556">
    <property type="entry name" value="Metallo-dependent hydrolases"/>
    <property type="match status" value="1"/>
</dbReference>
<dbReference type="Gene3D" id="2.30.40.10">
    <property type="entry name" value="Urease, subunit C, domain 1"/>
    <property type="match status" value="1"/>
</dbReference>
<organism evidence="7 8">
    <name type="scientific">Pelomonas cellulosilytica</name>
    <dbReference type="NCBI Taxonomy" id="2906762"/>
    <lineage>
        <taxon>Bacteria</taxon>
        <taxon>Pseudomonadati</taxon>
        <taxon>Pseudomonadota</taxon>
        <taxon>Betaproteobacteria</taxon>
        <taxon>Burkholderiales</taxon>
        <taxon>Sphaerotilaceae</taxon>
        <taxon>Roseateles</taxon>
    </lineage>
</organism>
<dbReference type="PANTHER" id="PTHR43794:SF11">
    <property type="entry name" value="AMIDOHYDROLASE-RELATED DOMAIN-CONTAINING PROTEIN"/>
    <property type="match status" value="1"/>
</dbReference>
<keyword evidence="2" id="KW-0479">Metal-binding</keyword>
<dbReference type="SUPFAM" id="SSF51338">
    <property type="entry name" value="Composite domain of metallo-dependent hydrolases"/>
    <property type="match status" value="1"/>
</dbReference>
<accession>A0ABS8XXZ4</accession>
<dbReference type="PANTHER" id="PTHR43794">
    <property type="entry name" value="AMINOHYDROLASE SSNA-RELATED"/>
    <property type="match status" value="1"/>
</dbReference>
<gene>
    <name evidence="7" type="ORF">LXT13_17320</name>
</gene>
<evidence type="ECO:0000259" key="5">
    <source>
        <dbReference type="Pfam" id="PF01979"/>
    </source>
</evidence>
<dbReference type="NCBIfam" id="NF006549">
    <property type="entry name" value="PRK09045.1"/>
    <property type="match status" value="1"/>
</dbReference>
<dbReference type="GO" id="GO:0016787">
    <property type="term" value="F:hydrolase activity"/>
    <property type="evidence" value="ECO:0007669"/>
    <property type="project" value="UniProtKB-KW"/>
</dbReference>
<dbReference type="InterPro" id="IPR050287">
    <property type="entry name" value="MTA/SAH_deaminase"/>
</dbReference>
<dbReference type="CDD" id="cd01298">
    <property type="entry name" value="ATZ_TRZ_like"/>
    <property type="match status" value="1"/>
</dbReference>
<dbReference type="EMBL" id="JAJTWU010000006">
    <property type="protein sequence ID" value="MCE4556158.1"/>
    <property type="molecule type" value="Genomic_DNA"/>
</dbReference>
<keyword evidence="3 7" id="KW-0378">Hydrolase</keyword>
<dbReference type="InterPro" id="IPR011059">
    <property type="entry name" value="Metal-dep_hydrolase_composite"/>
</dbReference>
<proteinExistence type="inferred from homology"/>
<evidence type="ECO:0000256" key="3">
    <source>
        <dbReference type="ARBA" id="ARBA00022801"/>
    </source>
</evidence>
<evidence type="ECO:0000256" key="1">
    <source>
        <dbReference type="ARBA" id="ARBA00006745"/>
    </source>
</evidence>
<evidence type="ECO:0000256" key="2">
    <source>
        <dbReference type="ARBA" id="ARBA00022723"/>
    </source>
</evidence>
<comment type="caution">
    <text evidence="7">The sequence shown here is derived from an EMBL/GenBank/DDBJ whole genome shotgun (WGS) entry which is preliminary data.</text>
</comment>
<evidence type="ECO:0000256" key="4">
    <source>
        <dbReference type="ARBA" id="ARBA00022833"/>
    </source>
</evidence>
<feature type="domain" description="Amidohydrolase-related" evidence="5">
    <location>
        <begin position="61"/>
        <end position="410"/>
    </location>
</feature>
<evidence type="ECO:0000313" key="7">
    <source>
        <dbReference type="EMBL" id="MCE4556158.1"/>
    </source>
</evidence>
<reference evidence="7 8" key="1">
    <citation type="submission" date="2021-12" db="EMBL/GenBank/DDBJ databases">
        <title>Genome seq of P8.</title>
        <authorList>
            <person name="Seo T."/>
        </authorList>
    </citation>
    <scope>NUCLEOTIDE SEQUENCE [LARGE SCALE GENOMIC DNA]</scope>
    <source>
        <strain evidence="7 8">P8</strain>
    </source>
</reference>
<dbReference type="Gene3D" id="3.20.20.140">
    <property type="entry name" value="Metal-dependent hydrolases"/>
    <property type="match status" value="1"/>
</dbReference>
<evidence type="ECO:0000313" key="8">
    <source>
        <dbReference type="Proteomes" id="UP001200741"/>
    </source>
</evidence>
<dbReference type="Proteomes" id="UP001200741">
    <property type="component" value="Unassembled WGS sequence"/>
</dbReference>
<protein>
    <submittedName>
        <fullName evidence="7">TRZ/ATZ family hydrolase</fullName>
    </submittedName>
</protein>
<dbReference type="Pfam" id="PF22039">
    <property type="entry name" value="HUTI_composite_bact"/>
    <property type="match status" value="1"/>
</dbReference>
<evidence type="ECO:0000259" key="6">
    <source>
        <dbReference type="Pfam" id="PF22039"/>
    </source>
</evidence>